<dbReference type="CDD" id="cd01852">
    <property type="entry name" value="AIG1"/>
    <property type="match status" value="2"/>
</dbReference>
<dbReference type="EMBL" id="JAKZEL010000005">
    <property type="protein sequence ID" value="KAI4543314.1"/>
    <property type="molecule type" value="Genomic_DNA"/>
</dbReference>
<dbReference type="PANTHER" id="PTHR10903">
    <property type="entry name" value="GTPASE, IMAP FAMILY MEMBER-RELATED"/>
    <property type="match status" value="1"/>
</dbReference>
<dbReference type="AlphaFoldDB" id="A0AAD4UEP6"/>
<keyword evidence="3" id="KW-0342">GTP-binding</keyword>
<dbReference type="GO" id="GO:0005525">
    <property type="term" value="F:GTP binding"/>
    <property type="evidence" value="ECO:0007669"/>
    <property type="project" value="UniProtKB-KW"/>
</dbReference>
<proteinExistence type="inferred from homology"/>
<dbReference type="SUPFAM" id="SSF52540">
    <property type="entry name" value="P-loop containing nucleoside triphosphate hydrolases"/>
    <property type="match status" value="2"/>
</dbReference>
<dbReference type="InterPro" id="IPR027417">
    <property type="entry name" value="P-loop_NTPase"/>
</dbReference>
<dbReference type="PANTHER" id="PTHR10903:SF170">
    <property type="entry name" value="GTPASE IMAP FAMILY MEMBER 7"/>
    <property type="match status" value="1"/>
</dbReference>
<feature type="domain" description="AIG1-type G" evidence="4">
    <location>
        <begin position="26"/>
        <end position="230"/>
    </location>
</feature>
<evidence type="ECO:0000256" key="3">
    <source>
        <dbReference type="ARBA" id="ARBA00023134"/>
    </source>
</evidence>
<evidence type="ECO:0000256" key="1">
    <source>
        <dbReference type="ARBA" id="ARBA00008535"/>
    </source>
</evidence>
<accession>A0AAD4UEP6</accession>
<name>A0AAD4UEP6_OVIAM</name>
<dbReference type="FunFam" id="3.40.50.300:FF:000366">
    <property type="entry name" value="GTPase, IMAP family member 2"/>
    <property type="match status" value="2"/>
</dbReference>
<gene>
    <name evidence="5" type="ORF">MG293_006108</name>
</gene>
<organism evidence="5 6">
    <name type="scientific">Ovis ammon polii</name>
    <dbReference type="NCBI Taxonomy" id="230172"/>
    <lineage>
        <taxon>Eukaryota</taxon>
        <taxon>Metazoa</taxon>
        <taxon>Chordata</taxon>
        <taxon>Craniata</taxon>
        <taxon>Vertebrata</taxon>
        <taxon>Euteleostomi</taxon>
        <taxon>Mammalia</taxon>
        <taxon>Eutheria</taxon>
        <taxon>Laurasiatheria</taxon>
        <taxon>Artiodactyla</taxon>
        <taxon>Ruminantia</taxon>
        <taxon>Pecora</taxon>
        <taxon>Bovidae</taxon>
        <taxon>Caprinae</taxon>
        <taxon>Ovis</taxon>
    </lineage>
</organism>
<evidence type="ECO:0000256" key="2">
    <source>
        <dbReference type="ARBA" id="ARBA00022741"/>
    </source>
</evidence>
<evidence type="ECO:0000313" key="5">
    <source>
        <dbReference type="EMBL" id="KAI4543314.1"/>
    </source>
</evidence>
<dbReference type="InterPro" id="IPR006703">
    <property type="entry name" value="G_AIG1"/>
</dbReference>
<keyword evidence="6" id="KW-1185">Reference proteome</keyword>
<comment type="similarity">
    <text evidence="1">Belongs to the TRAFAC class TrmE-Era-EngA-EngB-Septin-like GTPase superfamily. AIG1/Toc34/Toc159-like paraseptin GTPase family. IAN subfamily.</text>
</comment>
<keyword evidence="2" id="KW-0547">Nucleotide-binding</keyword>
<dbReference type="PROSITE" id="PS51720">
    <property type="entry name" value="G_AIG1"/>
    <property type="match status" value="2"/>
</dbReference>
<dbReference type="InterPro" id="IPR045058">
    <property type="entry name" value="GIMA/IAN/Toc"/>
</dbReference>
<evidence type="ECO:0000259" key="4">
    <source>
        <dbReference type="PROSITE" id="PS51720"/>
    </source>
</evidence>
<dbReference type="Pfam" id="PF04548">
    <property type="entry name" value="AIG1"/>
    <property type="match status" value="2"/>
</dbReference>
<dbReference type="Proteomes" id="UP001214576">
    <property type="component" value="Unassembled WGS sequence"/>
</dbReference>
<protein>
    <recommendedName>
        <fullName evidence="4">AIG1-type G domain-containing protein</fullName>
    </recommendedName>
</protein>
<evidence type="ECO:0000313" key="6">
    <source>
        <dbReference type="Proteomes" id="UP001214576"/>
    </source>
</evidence>
<feature type="domain" description="AIG1-type G" evidence="4">
    <location>
        <begin position="284"/>
        <end position="488"/>
    </location>
</feature>
<reference evidence="5" key="1">
    <citation type="submission" date="2022-03" db="EMBL/GenBank/DDBJ databases">
        <title>Genomic analyses of argali, domestic sheep and their hybrids provide insights into chromosomal evolution, heterosis and genetic basis of agronomic traits.</title>
        <authorList>
            <person name="Li M."/>
        </authorList>
    </citation>
    <scope>NUCLEOTIDE SEQUENCE</scope>
    <source>
        <strain evidence="5">CAU-MHL-2022a</strain>
        <tissue evidence="5">Skin</tissue>
    </source>
</reference>
<dbReference type="Gene3D" id="3.40.50.300">
    <property type="entry name" value="P-loop containing nucleotide triphosphate hydrolases"/>
    <property type="match status" value="2"/>
</dbReference>
<comment type="caution">
    <text evidence="5">The sequence shown here is derived from an EMBL/GenBank/DDBJ whole genome shotgun (WGS) entry which is preliminary data.</text>
</comment>
<sequence length="570" mass="63543">MLPSDPEAYRPPVPTGFQEFRSALQERRLRLLLAGRSGTGKSATGNTILQRKHFLSRLAATAVTSACATGSCRWASWDVEVLDTPDLFSPEVAQADPGFEERGRCYLLSAPGPHAVLLVTQLGRFTAQDVRAWRGVKALFGAGIAARAVVVFTRREDLEGGSLQQYVRDTDNRALRELVAECGGRCCAFDNRAADGEREAQVGELMGLVEELVRDHSGAPYTNDVYRLAQTLGGLSPEERLRSVSERLAAGRAVAVAQGSTWDLVGVGACAPESHDINMAATPNNTLRIVLVGKTGSGKSATANTILGKKVFDSRIAAQAVTKTCRKASRKWKGRDLLVVDTPGLFDTKETLQTTCREISRCVLASCPGPHAIVLVMRLSRYTQEEQQTVALVKNLFGKAAMKYMIILFTCRDQLEDQSLSDFLKDADVNLRSLLEECGDRCYAISNSRNTEQAEKEAQVQELVELIDNMVQNNQGAYFSDPIYKNIDQKLRQQVEHLKKVYADELQSKIKLVEKEYAHNPEEKEKQIKLLMQKHEERMKNIREEAEMNIFQVAFDTIKNLLSRIWHMFW</sequence>